<feature type="domain" description="F-box" evidence="1">
    <location>
        <begin position="44"/>
        <end position="89"/>
    </location>
</feature>
<dbReference type="Gene3D" id="3.80.10.10">
    <property type="entry name" value="Ribonuclease Inhibitor"/>
    <property type="match status" value="1"/>
</dbReference>
<dbReference type="SUPFAM" id="SSF52047">
    <property type="entry name" value="RNI-like"/>
    <property type="match status" value="1"/>
</dbReference>
<organism evidence="2 3">
    <name type="scientific">Agrocybe chaxingu</name>
    <dbReference type="NCBI Taxonomy" id="84603"/>
    <lineage>
        <taxon>Eukaryota</taxon>
        <taxon>Fungi</taxon>
        <taxon>Dikarya</taxon>
        <taxon>Basidiomycota</taxon>
        <taxon>Agaricomycotina</taxon>
        <taxon>Agaricomycetes</taxon>
        <taxon>Agaricomycetidae</taxon>
        <taxon>Agaricales</taxon>
        <taxon>Agaricineae</taxon>
        <taxon>Strophariaceae</taxon>
        <taxon>Agrocybe</taxon>
    </lineage>
</organism>
<keyword evidence="3" id="KW-1185">Reference proteome</keyword>
<reference evidence="2" key="1">
    <citation type="submission" date="2022-07" db="EMBL/GenBank/DDBJ databases">
        <title>Genome Sequence of Agrocybe chaxingu.</title>
        <authorList>
            <person name="Buettner E."/>
        </authorList>
    </citation>
    <scope>NUCLEOTIDE SEQUENCE</scope>
    <source>
        <strain evidence="2">MP-N11</strain>
    </source>
</reference>
<comment type="caution">
    <text evidence="2">The sequence shown here is derived from an EMBL/GenBank/DDBJ whole genome shotgun (WGS) entry which is preliminary data.</text>
</comment>
<gene>
    <name evidence="2" type="ORF">NLJ89_g5942</name>
</gene>
<dbReference type="AlphaFoldDB" id="A0A9W8K043"/>
<accession>A0A9W8K043</accession>
<evidence type="ECO:0000313" key="2">
    <source>
        <dbReference type="EMBL" id="KAJ3508098.1"/>
    </source>
</evidence>
<dbReference type="InterPro" id="IPR032675">
    <property type="entry name" value="LRR_dom_sf"/>
</dbReference>
<name>A0A9W8K043_9AGAR</name>
<dbReference type="PROSITE" id="PS50181">
    <property type="entry name" value="FBOX"/>
    <property type="match status" value="1"/>
</dbReference>
<sequence>MQRARSIEFIRESLTKRNRRRSFKNLFQLPLSARSSAYGTATTTAAVGSIPADIVREIVDLLSPADVLSFSLTSSHLRALLMPAMYDTVTLKSSRNCRVTLNMLRKRRDICRHIKKLAVRPNYYLAWPKPDERLHEDWVVDIIEEISKDLTTMHTFDWDGLELPRDSIWTTLRTNCPQLKSVFSNVGTLSLNPNSSLFSFSDLASFSLIVRHGLGGNELFPALEPMPDRFWEMIINRCPDLQELAICSFSSSARVFDFERITEGNWPRLHTLTLGSFGYQSDFTLGPPQLLGPATERSLGKFLNRHTELKYIRFLWNFKRWMSPDTISMHLSPSSLPALDTFIGVYQQLAELPNPQALETLDLTCEPVYESRLDTVCPILKNLINLTSLDIWTHVFDPSRDHTRFFNSILAACPKLTDFHFMCTTSFTLKPLKQLITQLHLLPHLKRFSLTKGHKYIDENMLSTALRVLKYNPSLKQISIRWARERCPNHLKQEGSYDVISDDDGQPKALMVVERGIPIVGSPFLRRYRHKLERAGNGRFRRNVSTIDILPPPVQDPQKC</sequence>
<protein>
    <recommendedName>
        <fullName evidence="1">F-box domain-containing protein</fullName>
    </recommendedName>
</protein>
<dbReference type="InterPro" id="IPR001810">
    <property type="entry name" value="F-box_dom"/>
</dbReference>
<dbReference type="Pfam" id="PF00646">
    <property type="entry name" value="F-box"/>
    <property type="match status" value="1"/>
</dbReference>
<evidence type="ECO:0000259" key="1">
    <source>
        <dbReference type="PROSITE" id="PS50181"/>
    </source>
</evidence>
<dbReference type="EMBL" id="JANKHO010000594">
    <property type="protein sequence ID" value="KAJ3508098.1"/>
    <property type="molecule type" value="Genomic_DNA"/>
</dbReference>
<evidence type="ECO:0000313" key="3">
    <source>
        <dbReference type="Proteomes" id="UP001148786"/>
    </source>
</evidence>
<dbReference type="OrthoDB" id="3162794at2759"/>
<proteinExistence type="predicted"/>
<dbReference type="Proteomes" id="UP001148786">
    <property type="component" value="Unassembled WGS sequence"/>
</dbReference>